<keyword evidence="3" id="KW-0830">Ubiquinone</keyword>
<comment type="caution">
    <text evidence="3">The sequence shown here is derived from an EMBL/GenBank/DDBJ whole genome shotgun (WGS) entry which is preliminary data.</text>
</comment>
<dbReference type="PANTHER" id="PTHR12901:SF10">
    <property type="entry name" value="COENZYME Q-BINDING PROTEIN COQ10, MITOCHONDRIAL"/>
    <property type="match status" value="1"/>
</dbReference>
<dbReference type="Pfam" id="PF03364">
    <property type="entry name" value="Polyketide_cyc"/>
    <property type="match status" value="1"/>
</dbReference>
<feature type="domain" description="Coenzyme Q-binding protein COQ10 START" evidence="2">
    <location>
        <begin position="10"/>
        <end position="134"/>
    </location>
</feature>
<dbReference type="CDD" id="cd07813">
    <property type="entry name" value="COQ10p_like"/>
    <property type="match status" value="1"/>
</dbReference>
<dbReference type="AlphaFoldDB" id="A0A1F6TPR3"/>
<name>A0A1F6TPR3_9PROT</name>
<dbReference type="GO" id="GO:0045333">
    <property type="term" value="P:cellular respiration"/>
    <property type="evidence" value="ECO:0007669"/>
    <property type="project" value="InterPro"/>
</dbReference>
<evidence type="ECO:0000313" key="3">
    <source>
        <dbReference type="EMBL" id="OGI47127.1"/>
    </source>
</evidence>
<dbReference type="InterPro" id="IPR023393">
    <property type="entry name" value="START-like_dom_sf"/>
</dbReference>
<accession>A0A1F6TPR3</accession>
<dbReference type="EMBL" id="MFSU01000064">
    <property type="protein sequence ID" value="OGI47127.1"/>
    <property type="molecule type" value="Genomic_DNA"/>
</dbReference>
<dbReference type="Proteomes" id="UP000178885">
    <property type="component" value="Unassembled WGS sequence"/>
</dbReference>
<organism evidence="3 4">
    <name type="scientific">Candidatus Muproteobacteria bacterium RBG_16_65_34</name>
    <dbReference type="NCBI Taxonomy" id="1817760"/>
    <lineage>
        <taxon>Bacteria</taxon>
        <taxon>Pseudomonadati</taxon>
        <taxon>Pseudomonadota</taxon>
        <taxon>Candidatus Muproteobacteria</taxon>
    </lineage>
</organism>
<comment type="similarity">
    <text evidence="1">Belongs to the ribosome association toxin RatA family.</text>
</comment>
<evidence type="ECO:0000313" key="4">
    <source>
        <dbReference type="Proteomes" id="UP000178885"/>
    </source>
</evidence>
<evidence type="ECO:0000256" key="1">
    <source>
        <dbReference type="ARBA" id="ARBA00008918"/>
    </source>
</evidence>
<dbReference type="GO" id="GO:0048039">
    <property type="term" value="F:ubiquinone binding"/>
    <property type="evidence" value="ECO:0007669"/>
    <property type="project" value="InterPro"/>
</dbReference>
<evidence type="ECO:0000259" key="2">
    <source>
        <dbReference type="Pfam" id="PF03364"/>
    </source>
</evidence>
<dbReference type="Gene3D" id="3.30.530.20">
    <property type="match status" value="1"/>
</dbReference>
<dbReference type="STRING" id="1817760.A2151_09430"/>
<protein>
    <submittedName>
        <fullName evidence="3">Ubiquinone-binding protein</fullName>
    </submittedName>
</protein>
<dbReference type="InterPro" id="IPR044996">
    <property type="entry name" value="COQ10-like"/>
</dbReference>
<reference evidence="3 4" key="1">
    <citation type="journal article" date="2016" name="Nat. Commun.">
        <title>Thousands of microbial genomes shed light on interconnected biogeochemical processes in an aquifer system.</title>
        <authorList>
            <person name="Anantharaman K."/>
            <person name="Brown C.T."/>
            <person name="Hug L.A."/>
            <person name="Sharon I."/>
            <person name="Castelle C.J."/>
            <person name="Probst A.J."/>
            <person name="Thomas B.C."/>
            <person name="Singh A."/>
            <person name="Wilkins M.J."/>
            <person name="Karaoz U."/>
            <person name="Brodie E.L."/>
            <person name="Williams K.H."/>
            <person name="Hubbard S.S."/>
            <person name="Banfield J.F."/>
        </authorList>
    </citation>
    <scope>NUCLEOTIDE SEQUENCE [LARGE SCALE GENOMIC DNA]</scope>
</reference>
<proteinExistence type="inferred from homology"/>
<dbReference type="PANTHER" id="PTHR12901">
    <property type="entry name" value="SPERM PROTEIN HOMOLOG"/>
    <property type="match status" value="1"/>
</dbReference>
<dbReference type="InterPro" id="IPR005031">
    <property type="entry name" value="COQ10_START"/>
</dbReference>
<dbReference type="SUPFAM" id="SSF55961">
    <property type="entry name" value="Bet v1-like"/>
    <property type="match status" value="1"/>
</dbReference>
<gene>
    <name evidence="3" type="ORF">A2151_09430</name>
</gene>
<sequence>MTAIRRSAIVPHSAQQMYELVADIPSYPEFLPWCGGAHILKREDDEMIASIDIAYHGLHRSFTTRNLLQNGKMMEIRLLDGPFSHLEGFWTFGALDEHASRIALDLEFEVANRLVGFALTPVFTNIANQLVDSFHRRADQLYRQRA</sequence>